<dbReference type="InterPro" id="IPR003439">
    <property type="entry name" value="ABC_transporter-like_ATP-bd"/>
</dbReference>
<keyword evidence="4 7" id="KW-0067">ATP-binding</keyword>
<dbReference type="GO" id="GO:0005524">
    <property type="term" value="F:ATP binding"/>
    <property type="evidence" value="ECO:0007669"/>
    <property type="project" value="UniProtKB-KW"/>
</dbReference>
<dbReference type="InterPro" id="IPR003593">
    <property type="entry name" value="AAA+_ATPase"/>
</dbReference>
<dbReference type="EMBL" id="JAEPIV010000003">
    <property type="protein sequence ID" value="MBK4719152.1"/>
    <property type="molecule type" value="Genomic_DNA"/>
</dbReference>
<dbReference type="InterPro" id="IPR017871">
    <property type="entry name" value="ABC_transporter-like_CS"/>
</dbReference>
<keyword evidence="2" id="KW-0813">Transport</keyword>
<evidence type="ECO:0000256" key="3">
    <source>
        <dbReference type="ARBA" id="ARBA00022741"/>
    </source>
</evidence>
<dbReference type="CDD" id="cd03224">
    <property type="entry name" value="ABC_TM1139_LivF_branched"/>
    <property type="match status" value="1"/>
</dbReference>
<keyword evidence="8" id="KW-1185">Reference proteome</keyword>
<comment type="caution">
    <text evidence="7">The sequence shown here is derived from an EMBL/GenBank/DDBJ whole genome shotgun (WGS) entry which is preliminary data.</text>
</comment>
<dbReference type="Proteomes" id="UP000654452">
    <property type="component" value="Unassembled WGS sequence"/>
</dbReference>
<dbReference type="PROSITE" id="PS50893">
    <property type="entry name" value="ABC_TRANSPORTER_2"/>
    <property type="match status" value="1"/>
</dbReference>
<dbReference type="InterPro" id="IPR052156">
    <property type="entry name" value="BCAA_Transport_ATP-bd_LivF"/>
</dbReference>
<accession>A0ABS1HWE8</accession>
<name>A0ABS1HWE8_9PROT</name>
<comment type="similarity">
    <text evidence="1">Belongs to the ABC transporter superfamily.</text>
</comment>
<evidence type="ECO:0000256" key="1">
    <source>
        <dbReference type="ARBA" id="ARBA00005417"/>
    </source>
</evidence>
<evidence type="ECO:0000256" key="4">
    <source>
        <dbReference type="ARBA" id="ARBA00022840"/>
    </source>
</evidence>
<dbReference type="SUPFAM" id="SSF52540">
    <property type="entry name" value="P-loop containing nucleoside triphosphate hydrolases"/>
    <property type="match status" value="1"/>
</dbReference>
<proteinExistence type="inferred from homology"/>
<dbReference type="Gene3D" id="3.40.50.300">
    <property type="entry name" value="P-loop containing nucleotide triphosphate hydrolases"/>
    <property type="match status" value="1"/>
</dbReference>
<dbReference type="PANTHER" id="PTHR43820">
    <property type="entry name" value="HIGH-AFFINITY BRANCHED-CHAIN AMINO ACID TRANSPORT ATP-BINDING PROTEIN LIVF"/>
    <property type="match status" value="1"/>
</dbReference>
<dbReference type="PANTHER" id="PTHR43820:SF2">
    <property type="entry name" value="ABC TRANSPORTER ATP-BINDING PROTEIN"/>
    <property type="match status" value="1"/>
</dbReference>
<dbReference type="SMART" id="SM00382">
    <property type="entry name" value="AAA"/>
    <property type="match status" value="1"/>
</dbReference>
<dbReference type="PROSITE" id="PS00211">
    <property type="entry name" value="ABC_TRANSPORTER_1"/>
    <property type="match status" value="1"/>
</dbReference>
<keyword evidence="3" id="KW-0547">Nucleotide-binding</keyword>
<feature type="domain" description="ABC transporter" evidence="6">
    <location>
        <begin position="2"/>
        <end position="233"/>
    </location>
</feature>
<evidence type="ECO:0000313" key="8">
    <source>
        <dbReference type="Proteomes" id="UP000654452"/>
    </source>
</evidence>
<reference evidence="7 8" key="1">
    <citation type="submission" date="2021-01" db="EMBL/GenBank/DDBJ databases">
        <title>Azospirillum sp. YIM DDC1 draft genome.</title>
        <authorList>
            <person name="Wang Y.-X."/>
        </authorList>
    </citation>
    <scope>NUCLEOTIDE SEQUENCE [LARGE SCALE GENOMIC DNA]</scope>
    <source>
        <strain evidence="7 8">YIM DDC1</strain>
    </source>
</reference>
<dbReference type="RefSeq" id="WP_145625061.1">
    <property type="nucleotide sequence ID" value="NZ_JAEPIV010000003.1"/>
</dbReference>
<dbReference type="InterPro" id="IPR027417">
    <property type="entry name" value="P-loop_NTPase"/>
</dbReference>
<sequence length="233" mass="24928">MLRVADLTAAYGSSQALFGMELSVNAGEAVTLMGRNGMGKTTTIKAIMGLVAPTGGSIAFEGTEIAGRPPHRIARAGIALVPEGRQVFPTLTVRENLIATAANRFARRDPWTVERVHALFPRLAERAGNLARNLSGGEQQMLAVGRALMTNPKLLILDEATEGLAPLVRQEIWDCLARLKGEGQAILVVDKNVHALAALADRHHVIEKGRLVWSGSSAALLADPTLKERYLGV</sequence>
<evidence type="ECO:0000256" key="2">
    <source>
        <dbReference type="ARBA" id="ARBA00022448"/>
    </source>
</evidence>
<keyword evidence="5" id="KW-0029">Amino-acid transport</keyword>
<protein>
    <submittedName>
        <fullName evidence="7">ABC transporter ATP-binding protein</fullName>
    </submittedName>
</protein>
<gene>
    <name evidence="7" type="ORF">JJL56_09745</name>
</gene>
<organism evidence="7 8">
    <name type="scientific">Azospirillum aestuarii</name>
    <dbReference type="NCBI Taxonomy" id="2802052"/>
    <lineage>
        <taxon>Bacteria</taxon>
        <taxon>Pseudomonadati</taxon>
        <taxon>Pseudomonadota</taxon>
        <taxon>Alphaproteobacteria</taxon>
        <taxon>Rhodospirillales</taxon>
        <taxon>Azospirillaceae</taxon>
        <taxon>Azospirillum</taxon>
    </lineage>
</organism>
<dbReference type="Pfam" id="PF00005">
    <property type="entry name" value="ABC_tran"/>
    <property type="match status" value="1"/>
</dbReference>
<evidence type="ECO:0000259" key="6">
    <source>
        <dbReference type="PROSITE" id="PS50893"/>
    </source>
</evidence>
<evidence type="ECO:0000256" key="5">
    <source>
        <dbReference type="ARBA" id="ARBA00022970"/>
    </source>
</evidence>
<evidence type="ECO:0000313" key="7">
    <source>
        <dbReference type="EMBL" id="MBK4719152.1"/>
    </source>
</evidence>